<dbReference type="InterPro" id="IPR044668">
    <property type="entry name" value="PuuD-like"/>
</dbReference>
<dbReference type="Gene3D" id="3.40.50.880">
    <property type="match status" value="1"/>
</dbReference>
<evidence type="ECO:0000313" key="2">
    <source>
        <dbReference type="EMBL" id="MEJ8280136.1"/>
    </source>
</evidence>
<dbReference type="PANTHER" id="PTHR43235">
    <property type="entry name" value="GLUTAMINE AMIDOTRANSFERASE PB2B2.05-RELATED"/>
    <property type="match status" value="1"/>
</dbReference>
<dbReference type="PANTHER" id="PTHR43235:SF1">
    <property type="entry name" value="GLUTAMINE AMIDOTRANSFERASE PB2B2.05-RELATED"/>
    <property type="match status" value="1"/>
</dbReference>
<keyword evidence="3" id="KW-1185">Reference proteome</keyword>
<name>A0ABU8T858_9PSEU</name>
<dbReference type="PROSITE" id="PS51273">
    <property type="entry name" value="GATASE_TYPE_1"/>
    <property type="match status" value="1"/>
</dbReference>
<sequence length="251" mass="25847">MTRPLIGVSCYVERADYWIMRDDDVVLLPRTYVDMVVAAGGVPVLLAPVAGAADAVDALDGLVVAGGPDVDPARYGRSPGPHTDPPRTERDAADLAALRRALRRGLPVLGVCRGHQLLNVALGGTLHQHLPDVIGERAAAVHAAGPGIYAPVDVAVEPGSRVGDALGAGPVRVRCHHHQAVDRLGDGLRVTARHGGVVEAVETAPGAPWTVGVQWHPERVPGDLRLARALVAAAAAARGPALSASAPTVGP</sequence>
<dbReference type="EMBL" id="JBBJUP010000010">
    <property type="protein sequence ID" value="MEJ8280136.1"/>
    <property type="molecule type" value="Genomic_DNA"/>
</dbReference>
<dbReference type="Pfam" id="PF07722">
    <property type="entry name" value="Peptidase_C26"/>
    <property type="match status" value="1"/>
</dbReference>
<dbReference type="SUPFAM" id="SSF52317">
    <property type="entry name" value="Class I glutamine amidotransferase-like"/>
    <property type="match status" value="1"/>
</dbReference>
<organism evidence="2 3">
    <name type="scientific">Pseudonocardia spirodelae</name>
    <dbReference type="NCBI Taxonomy" id="3133431"/>
    <lineage>
        <taxon>Bacteria</taxon>
        <taxon>Bacillati</taxon>
        <taxon>Actinomycetota</taxon>
        <taxon>Actinomycetes</taxon>
        <taxon>Pseudonocardiales</taxon>
        <taxon>Pseudonocardiaceae</taxon>
        <taxon>Pseudonocardia</taxon>
    </lineage>
</organism>
<reference evidence="2 3" key="1">
    <citation type="submission" date="2024-03" db="EMBL/GenBank/DDBJ databases">
        <title>Draft genome sequence of Pseudonocardia sp. DW16-2.</title>
        <authorList>
            <person name="Duangmal K."/>
        </authorList>
    </citation>
    <scope>NUCLEOTIDE SEQUENCE [LARGE SCALE GENOMIC DNA]</scope>
    <source>
        <strain evidence="2 3">DW16-2</strain>
    </source>
</reference>
<proteinExistence type="predicted"/>
<evidence type="ECO:0000313" key="3">
    <source>
        <dbReference type="Proteomes" id="UP001364211"/>
    </source>
</evidence>
<evidence type="ECO:0000256" key="1">
    <source>
        <dbReference type="SAM" id="MobiDB-lite"/>
    </source>
</evidence>
<dbReference type="InterPro" id="IPR011697">
    <property type="entry name" value="Peptidase_C26"/>
</dbReference>
<accession>A0ABU8T858</accession>
<gene>
    <name evidence="2" type="ORF">WJX68_14410</name>
</gene>
<feature type="region of interest" description="Disordered" evidence="1">
    <location>
        <begin position="70"/>
        <end position="89"/>
    </location>
</feature>
<protein>
    <submittedName>
        <fullName evidence="2">Gamma-glutamyl-gamma-aminobutyrate hydrolase family protein</fullName>
    </submittedName>
</protein>
<dbReference type="InterPro" id="IPR029062">
    <property type="entry name" value="Class_I_gatase-like"/>
</dbReference>
<dbReference type="RefSeq" id="WP_340290932.1">
    <property type="nucleotide sequence ID" value="NZ_JBBJUP010000010.1"/>
</dbReference>
<dbReference type="GO" id="GO:0016787">
    <property type="term" value="F:hydrolase activity"/>
    <property type="evidence" value="ECO:0007669"/>
    <property type="project" value="UniProtKB-KW"/>
</dbReference>
<keyword evidence="2" id="KW-0378">Hydrolase</keyword>
<comment type="caution">
    <text evidence="2">The sequence shown here is derived from an EMBL/GenBank/DDBJ whole genome shotgun (WGS) entry which is preliminary data.</text>
</comment>
<dbReference type="Proteomes" id="UP001364211">
    <property type="component" value="Unassembled WGS sequence"/>
</dbReference>